<organism evidence="5 6">
    <name type="scientific">Peptoclostridium litorale DSM 5388</name>
    <dbReference type="NCBI Taxonomy" id="1121324"/>
    <lineage>
        <taxon>Bacteria</taxon>
        <taxon>Bacillati</taxon>
        <taxon>Bacillota</taxon>
        <taxon>Clostridia</taxon>
        <taxon>Peptostreptococcales</taxon>
        <taxon>Peptoclostridiaceae</taxon>
        <taxon>Peptoclostridium</taxon>
    </lineage>
</organism>
<dbReference type="Proteomes" id="UP000027946">
    <property type="component" value="Unassembled WGS sequence"/>
</dbReference>
<dbReference type="CDD" id="cd00609">
    <property type="entry name" value="AAT_like"/>
    <property type="match status" value="1"/>
</dbReference>
<dbReference type="Pfam" id="PF00155">
    <property type="entry name" value="Aminotran_1_2"/>
    <property type="match status" value="1"/>
</dbReference>
<dbReference type="InterPro" id="IPR004839">
    <property type="entry name" value="Aminotransferase_I/II_large"/>
</dbReference>
<dbReference type="PANTHER" id="PTHR42885:SF1">
    <property type="entry name" value="THREONINE-PHOSPHATE DECARBOXYLASE"/>
    <property type="match status" value="1"/>
</dbReference>
<protein>
    <recommendedName>
        <fullName evidence="3">Aminotransferase</fullName>
        <ecNumber evidence="3">2.6.1.-</ecNumber>
    </recommendedName>
</protein>
<dbReference type="Gene3D" id="3.40.640.10">
    <property type="entry name" value="Type I PLP-dependent aspartate aminotransferase-like (Major domain)"/>
    <property type="match status" value="1"/>
</dbReference>
<dbReference type="GO" id="GO:0016829">
    <property type="term" value="F:lyase activity"/>
    <property type="evidence" value="ECO:0007669"/>
    <property type="project" value="UniProtKB-KW"/>
</dbReference>
<dbReference type="Gene3D" id="3.90.1150.10">
    <property type="entry name" value="Aspartate Aminotransferase, domain 1"/>
    <property type="match status" value="1"/>
</dbReference>
<dbReference type="GO" id="GO:0030170">
    <property type="term" value="F:pyridoxal phosphate binding"/>
    <property type="evidence" value="ECO:0007669"/>
    <property type="project" value="InterPro"/>
</dbReference>
<dbReference type="eggNOG" id="COG0079">
    <property type="taxonomic scope" value="Bacteria"/>
</dbReference>
<evidence type="ECO:0000256" key="1">
    <source>
        <dbReference type="ARBA" id="ARBA00001933"/>
    </source>
</evidence>
<dbReference type="InterPro" id="IPR015422">
    <property type="entry name" value="PyrdxlP-dep_Trfase_small"/>
</dbReference>
<dbReference type="EC" id="2.6.1.-" evidence="3"/>
<accession>A0A069RHL9</accession>
<dbReference type="AlphaFoldDB" id="A0A069RHL9"/>
<evidence type="ECO:0000259" key="4">
    <source>
        <dbReference type="Pfam" id="PF00155"/>
    </source>
</evidence>
<evidence type="ECO:0000313" key="5">
    <source>
        <dbReference type="EMBL" id="KDR96506.1"/>
    </source>
</evidence>
<keyword evidence="3" id="KW-0032">Aminotransferase</keyword>
<evidence type="ECO:0000256" key="2">
    <source>
        <dbReference type="ARBA" id="ARBA00022898"/>
    </source>
</evidence>
<dbReference type="EMBL" id="JJMM01000002">
    <property type="protein sequence ID" value="KDR96506.1"/>
    <property type="molecule type" value="Genomic_DNA"/>
</dbReference>
<reference evidence="5 6" key="1">
    <citation type="submission" date="2014-03" db="EMBL/GenBank/DDBJ databases">
        <title>Genome sequence of Clostridium litorale W6, DSM 5388.</title>
        <authorList>
            <person name="Poehlein A."/>
            <person name="Jagirdar A."/>
            <person name="Khonsari B."/>
            <person name="Chibani C.M."/>
            <person name="Gutierrez Gutierrez D.A."/>
            <person name="Davydova E."/>
            <person name="Alghaithi H.S."/>
            <person name="Nair K.P."/>
            <person name="Dhamotharan K."/>
            <person name="Chandran L."/>
            <person name="G W."/>
            <person name="Daniel R."/>
        </authorList>
    </citation>
    <scope>NUCLEOTIDE SEQUENCE [LARGE SCALE GENOMIC DNA]</scope>
    <source>
        <strain evidence="5 6">W6</strain>
    </source>
</reference>
<comment type="cofactor">
    <cofactor evidence="1 3">
        <name>pyridoxal 5'-phosphate</name>
        <dbReference type="ChEBI" id="CHEBI:597326"/>
    </cofactor>
</comment>
<dbReference type="InterPro" id="IPR004838">
    <property type="entry name" value="NHTrfase_class1_PyrdxlP-BS"/>
</dbReference>
<proteinExistence type="inferred from homology"/>
<dbReference type="SUPFAM" id="SSF53383">
    <property type="entry name" value="PLP-dependent transferases"/>
    <property type="match status" value="1"/>
</dbReference>
<sequence>MNKHGGYFGKDRDSAADLSANINPLGPPKGVVELIKSMAGGISMYPEIDGISARTSLEKALGTGDGSTILGNGAVELIYLFARAIRPKNVLIVQPTFNEYKRAFEMYGSNVESFLCTEENCFRPNMYALAKRVESGSHEVVVICNPNNPTGVFTEAKDFKPLLDGLAKNRGILFADESFIDYSLGESLIGNIENHDVFILRSMTKFYSLAGLRIGYGVGHRSIIEKMEKFKEPWTVNAFALEALPLMMADGEYRKKTLDFYKYEKEYMLESLSGVKGLDPVESRSNFILCRVEGNRAKGLDEHLKKRGVYIRTCEDFYGIGDGYIRVAVKKRDYTDRFISAAIEYFDQC</sequence>
<keyword evidence="3" id="KW-0808">Transferase</keyword>
<feature type="domain" description="Aminotransferase class I/classII large" evidence="4">
    <location>
        <begin position="17"/>
        <end position="339"/>
    </location>
</feature>
<dbReference type="InterPro" id="IPR015424">
    <property type="entry name" value="PyrdxlP-dep_Trfase"/>
</dbReference>
<keyword evidence="2" id="KW-0663">Pyridoxal phosphate</keyword>
<evidence type="ECO:0000313" key="6">
    <source>
        <dbReference type="Proteomes" id="UP000027946"/>
    </source>
</evidence>
<keyword evidence="5" id="KW-0456">Lyase</keyword>
<dbReference type="PROSITE" id="PS00105">
    <property type="entry name" value="AA_TRANSFER_CLASS_1"/>
    <property type="match status" value="1"/>
</dbReference>
<dbReference type="RefSeq" id="WP_038260958.1">
    <property type="nucleotide sequence ID" value="NZ_JJMM01000002.1"/>
</dbReference>
<dbReference type="STRING" id="1121324.CLIT_2c01120"/>
<dbReference type="PANTHER" id="PTHR42885">
    <property type="entry name" value="HISTIDINOL-PHOSPHATE AMINOTRANSFERASE-RELATED"/>
    <property type="match status" value="1"/>
</dbReference>
<comment type="caution">
    <text evidence="5">The sequence shown here is derived from an EMBL/GenBank/DDBJ whole genome shotgun (WGS) entry which is preliminary data.</text>
</comment>
<dbReference type="GO" id="GO:0008483">
    <property type="term" value="F:transaminase activity"/>
    <property type="evidence" value="ECO:0007669"/>
    <property type="project" value="UniProtKB-KW"/>
</dbReference>
<gene>
    <name evidence="5" type="primary">cobD2</name>
    <name evidence="5" type="ORF">CLIT_2c01120</name>
</gene>
<keyword evidence="6" id="KW-1185">Reference proteome</keyword>
<evidence type="ECO:0000256" key="3">
    <source>
        <dbReference type="RuleBase" id="RU000481"/>
    </source>
</evidence>
<dbReference type="InterPro" id="IPR015421">
    <property type="entry name" value="PyrdxlP-dep_Trfase_major"/>
</dbReference>
<name>A0A069RHL9_PEPLI</name>
<comment type="similarity">
    <text evidence="3">Belongs to the class-I pyridoxal-phosphate-dependent aminotransferase family.</text>
</comment>